<keyword evidence="6" id="KW-0149">Chlorophyll biosynthesis</keyword>
<dbReference type="GO" id="GO:0015995">
    <property type="term" value="P:chlorophyll biosynthetic process"/>
    <property type="evidence" value="ECO:0007669"/>
    <property type="project" value="UniProtKB-KW"/>
</dbReference>
<evidence type="ECO:0000313" key="14">
    <source>
        <dbReference type="Proteomes" id="UP001202328"/>
    </source>
</evidence>
<dbReference type="InterPro" id="IPR015895">
    <property type="entry name" value="4pyrrol_synth_GluRdtase_N"/>
</dbReference>
<dbReference type="AlphaFoldDB" id="A0AAD4T879"/>
<organism evidence="13 14">
    <name type="scientific">Papaver atlanticum</name>
    <dbReference type="NCBI Taxonomy" id="357466"/>
    <lineage>
        <taxon>Eukaryota</taxon>
        <taxon>Viridiplantae</taxon>
        <taxon>Streptophyta</taxon>
        <taxon>Embryophyta</taxon>
        <taxon>Tracheophyta</taxon>
        <taxon>Spermatophyta</taxon>
        <taxon>Magnoliopsida</taxon>
        <taxon>Ranunculales</taxon>
        <taxon>Papaveraceae</taxon>
        <taxon>Papaveroideae</taxon>
        <taxon>Papaver</taxon>
    </lineage>
</organism>
<reference evidence="13" key="1">
    <citation type="submission" date="2022-04" db="EMBL/GenBank/DDBJ databases">
        <title>A functionally conserved STORR gene fusion in Papaver species that diverged 16.8 million years ago.</title>
        <authorList>
            <person name="Catania T."/>
        </authorList>
    </citation>
    <scope>NUCLEOTIDE SEQUENCE</scope>
    <source>
        <strain evidence="13">S-188037</strain>
    </source>
</reference>
<dbReference type="NCBIfam" id="TIGR01035">
    <property type="entry name" value="hemA"/>
    <property type="match status" value="1"/>
</dbReference>
<dbReference type="EC" id="1.2.1.70" evidence="3 9"/>
<proteinExistence type="inferred from homology"/>
<protein>
    <recommendedName>
        <fullName evidence="3 9">Glutamyl-tRNA reductase</fullName>
        <ecNumber evidence="3 9">1.2.1.70</ecNumber>
    </recommendedName>
</protein>
<dbReference type="CDD" id="cd05213">
    <property type="entry name" value="NAD_bind_Glutamyl_tRNA_reduct"/>
    <property type="match status" value="1"/>
</dbReference>
<dbReference type="GO" id="GO:0050661">
    <property type="term" value="F:NADP binding"/>
    <property type="evidence" value="ECO:0007669"/>
    <property type="project" value="InterPro"/>
</dbReference>
<dbReference type="SUPFAM" id="SSF69742">
    <property type="entry name" value="Glutamyl tRNA-reductase catalytic, N-terminal domain"/>
    <property type="match status" value="1"/>
</dbReference>
<keyword evidence="4 9" id="KW-0521">NADP</keyword>
<dbReference type="Pfam" id="PF05201">
    <property type="entry name" value="GlutR_N"/>
    <property type="match status" value="1"/>
</dbReference>
<evidence type="ECO:0000259" key="12">
    <source>
        <dbReference type="Pfam" id="PF05201"/>
    </source>
</evidence>
<comment type="similarity">
    <text evidence="2 9">Belongs to the glutamyl-tRNA reductase family.</text>
</comment>
<dbReference type="PANTHER" id="PTHR43120">
    <property type="entry name" value="GLUTAMYL-TRNA REDUCTASE 1, CHLOROPLASTIC"/>
    <property type="match status" value="1"/>
</dbReference>
<dbReference type="Pfam" id="PF00745">
    <property type="entry name" value="GlutR_dimer"/>
    <property type="match status" value="1"/>
</dbReference>
<dbReference type="InterPro" id="IPR036453">
    <property type="entry name" value="GluRdtase_dimer_dom_sf"/>
</dbReference>
<dbReference type="PANTHER" id="PTHR43120:SF1">
    <property type="entry name" value="GLUTAMYL-TRNA REDUCTASE 1, CHLOROPLASTIC"/>
    <property type="match status" value="1"/>
</dbReference>
<accession>A0AAD4T879</accession>
<evidence type="ECO:0000259" key="11">
    <source>
        <dbReference type="Pfam" id="PF01488"/>
    </source>
</evidence>
<dbReference type="InterPro" id="IPR018214">
    <property type="entry name" value="GluRdtase_CS"/>
</dbReference>
<evidence type="ECO:0000256" key="6">
    <source>
        <dbReference type="ARBA" id="ARBA00023171"/>
    </source>
</evidence>
<comment type="catalytic activity">
    <reaction evidence="8 9">
        <text>(S)-4-amino-5-oxopentanoate + tRNA(Glu) + NADP(+) = L-glutamyl-tRNA(Glu) + NADPH + H(+)</text>
        <dbReference type="Rhea" id="RHEA:12344"/>
        <dbReference type="Rhea" id="RHEA-COMP:9663"/>
        <dbReference type="Rhea" id="RHEA-COMP:9680"/>
        <dbReference type="ChEBI" id="CHEBI:15378"/>
        <dbReference type="ChEBI" id="CHEBI:57501"/>
        <dbReference type="ChEBI" id="CHEBI:57783"/>
        <dbReference type="ChEBI" id="CHEBI:58349"/>
        <dbReference type="ChEBI" id="CHEBI:78442"/>
        <dbReference type="ChEBI" id="CHEBI:78520"/>
        <dbReference type="EC" id="1.2.1.70"/>
    </reaction>
</comment>
<evidence type="ECO:0000256" key="4">
    <source>
        <dbReference type="ARBA" id="ARBA00022857"/>
    </source>
</evidence>
<dbReference type="HAMAP" id="MF_00087">
    <property type="entry name" value="Glu_tRNA_reductase"/>
    <property type="match status" value="1"/>
</dbReference>
<dbReference type="InterPro" id="IPR000343">
    <property type="entry name" value="4pyrrol_synth_GluRdtase"/>
</dbReference>
<dbReference type="FunFam" id="3.40.50.720:FF:000031">
    <property type="entry name" value="Glutamyl-tRNA reductase"/>
    <property type="match status" value="1"/>
</dbReference>
<evidence type="ECO:0000256" key="2">
    <source>
        <dbReference type="ARBA" id="ARBA00005916"/>
    </source>
</evidence>
<dbReference type="Proteomes" id="UP001202328">
    <property type="component" value="Unassembled WGS sequence"/>
</dbReference>
<evidence type="ECO:0000313" key="13">
    <source>
        <dbReference type="EMBL" id="KAI3942188.1"/>
    </source>
</evidence>
<feature type="domain" description="Tetrapyrrole biosynthesis glutamyl-tRNA reductase dimerisation" evidence="10">
    <location>
        <begin position="426"/>
        <end position="530"/>
    </location>
</feature>
<sequence>MAAAIGFSTFVAGVKTAMESLNFKSCSSSTNSLSQFQVFHRPIAVPGNRRIVKRGISLNPRGNFVPDKSSNLVNKNDARVSSLSTLEQLQNSGVDRYSKEKSSIVVVGLSFHTAPVEMREKLAIPVAELPRDVGELAGLHHIEEAAVLSTCNRMEIYVVALSWHRGIREVTEWMAKTSGIPAAELRQHLFILRDKDAIQHLFEVSAGLDSLVLGEGQILSQVKQVSRVCEGVPGFGRKISGLFKHANTAGKQVRKDTDIASGAVSVSSAAVELALRKLPASSFPTTRMLVIGAGKMGKLVIKHLVSKGCTQMVVVNRSEERVSLIRPEFNSNVNIVYKPFNEMFICASEADVIFTSTSSETPLFMKEHVEGLPPVVGGLRLFIDISVPRNVGSCVSELDNAKVFNVDDLEEVVAANKEDRCRKAMEAQVIISEECKKFENWTDTLEAVPTIKKLRAHVEGIIESEFKTFLAKMGVDFPETIRKAVEFLTRGIMNKILAGPMKHLRCDGNDSRTVDEILENMRVINRIFNLGIDVSILEQKIRSKKKQSQK</sequence>
<dbReference type="PROSITE" id="PS00747">
    <property type="entry name" value="GLUTR"/>
    <property type="match status" value="1"/>
</dbReference>
<feature type="domain" description="Glutamyl-tRNA reductase N-terminal" evidence="12">
    <location>
        <begin position="107"/>
        <end position="257"/>
    </location>
</feature>
<evidence type="ECO:0000256" key="5">
    <source>
        <dbReference type="ARBA" id="ARBA00023002"/>
    </source>
</evidence>
<keyword evidence="5 9" id="KW-0560">Oxidoreductase</keyword>
<gene>
    <name evidence="13" type="ORF">MKW98_003787</name>
</gene>
<evidence type="ECO:0000256" key="7">
    <source>
        <dbReference type="ARBA" id="ARBA00023244"/>
    </source>
</evidence>
<dbReference type="Gene3D" id="3.40.50.720">
    <property type="entry name" value="NAD(P)-binding Rossmann-like Domain"/>
    <property type="match status" value="1"/>
</dbReference>
<comment type="caution">
    <text evidence="13">The sequence shown here is derived from an EMBL/GenBank/DDBJ whole genome shotgun (WGS) entry which is preliminary data.</text>
</comment>
<dbReference type="Gene3D" id="3.30.460.30">
    <property type="entry name" value="Glutamyl-tRNA reductase, N-terminal domain"/>
    <property type="match status" value="1"/>
</dbReference>
<dbReference type="Pfam" id="PF01488">
    <property type="entry name" value="Shikimate_DH"/>
    <property type="match status" value="1"/>
</dbReference>
<dbReference type="InterPro" id="IPR036291">
    <property type="entry name" value="NAD(P)-bd_dom_sf"/>
</dbReference>
<feature type="domain" description="Quinate/shikimate 5-dehydrogenase/glutamyl-tRNA reductase" evidence="11">
    <location>
        <begin position="273"/>
        <end position="412"/>
    </location>
</feature>
<dbReference type="GO" id="GO:0008883">
    <property type="term" value="F:glutamyl-tRNA reductase activity"/>
    <property type="evidence" value="ECO:0007669"/>
    <property type="project" value="UniProtKB-EC"/>
</dbReference>
<dbReference type="InterPro" id="IPR036343">
    <property type="entry name" value="GluRdtase_N_sf"/>
</dbReference>
<evidence type="ECO:0000256" key="1">
    <source>
        <dbReference type="ARBA" id="ARBA00005059"/>
    </source>
</evidence>
<dbReference type="SUPFAM" id="SSF69075">
    <property type="entry name" value="Glutamyl tRNA-reductase dimerization domain"/>
    <property type="match status" value="1"/>
</dbReference>
<keyword evidence="14" id="KW-1185">Reference proteome</keyword>
<dbReference type="InterPro" id="IPR015896">
    <property type="entry name" value="4pyrrol_synth_GluRdtase_dimer"/>
</dbReference>
<evidence type="ECO:0000259" key="10">
    <source>
        <dbReference type="Pfam" id="PF00745"/>
    </source>
</evidence>
<dbReference type="FunFam" id="3.30.460.30:FF:000001">
    <property type="entry name" value="Glutamyl-tRNA reductase"/>
    <property type="match status" value="1"/>
</dbReference>
<dbReference type="SUPFAM" id="SSF51735">
    <property type="entry name" value="NAD(P)-binding Rossmann-fold domains"/>
    <property type="match status" value="1"/>
</dbReference>
<evidence type="ECO:0000256" key="3">
    <source>
        <dbReference type="ARBA" id="ARBA00012970"/>
    </source>
</evidence>
<keyword evidence="7 9" id="KW-0627">Porphyrin biosynthesis</keyword>
<dbReference type="EMBL" id="JAJJMB010004716">
    <property type="protein sequence ID" value="KAI3942188.1"/>
    <property type="molecule type" value="Genomic_DNA"/>
</dbReference>
<evidence type="ECO:0000256" key="8">
    <source>
        <dbReference type="ARBA" id="ARBA00047464"/>
    </source>
</evidence>
<comment type="pathway">
    <text evidence="1 9">Porphyrin-containing compound metabolism; protoporphyrin-IX biosynthesis; 5-aminolevulinate from L-glutamyl-tRNA(Glu): step 1/2.</text>
</comment>
<name>A0AAD4T879_9MAGN</name>
<dbReference type="GO" id="GO:0006783">
    <property type="term" value="P:heme biosynthetic process"/>
    <property type="evidence" value="ECO:0007669"/>
    <property type="project" value="UniProtKB-ARBA"/>
</dbReference>
<dbReference type="InterPro" id="IPR006151">
    <property type="entry name" value="Shikm_DH/Glu-tRNA_Rdtase"/>
</dbReference>
<evidence type="ECO:0000256" key="9">
    <source>
        <dbReference type="RuleBase" id="RU000584"/>
    </source>
</evidence>